<name>A0A2T2NZ57_CORCC</name>
<evidence type="ECO:0000313" key="1">
    <source>
        <dbReference type="EMBL" id="PSN70704.1"/>
    </source>
</evidence>
<proteinExistence type="predicted"/>
<dbReference type="AlphaFoldDB" id="A0A2T2NZ57"/>
<reference evidence="1 2" key="1">
    <citation type="journal article" date="2018" name="Front. Microbiol.">
        <title>Genome-Wide Analysis of Corynespora cassiicola Leaf Fall Disease Putative Effectors.</title>
        <authorList>
            <person name="Lopez D."/>
            <person name="Ribeiro S."/>
            <person name="Label P."/>
            <person name="Fumanal B."/>
            <person name="Venisse J.S."/>
            <person name="Kohler A."/>
            <person name="de Oliveira R.R."/>
            <person name="Labutti K."/>
            <person name="Lipzen A."/>
            <person name="Lail K."/>
            <person name="Bauer D."/>
            <person name="Ohm R.A."/>
            <person name="Barry K.W."/>
            <person name="Spatafora J."/>
            <person name="Grigoriev I.V."/>
            <person name="Martin F.M."/>
            <person name="Pujade-Renaud V."/>
        </authorList>
    </citation>
    <scope>NUCLEOTIDE SEQUENCE [LARGE SCALE GENOMIC DNA]</scope>
    <source>
        <strain evidence="1 2">Philippines</strain>
    </source>
</reference>
<keyword evidence="2" id="KW-1185">Reference proteome</keyword>
<evidence type="ECO:0000313" key="2">
    <source>
        <dbReference type="Proteomes" id="UP000240883"/>
    </source>
</evidence>
<organism evidence="1 2">
    <name type="scientific">Corynespora cassiicola Philippines</name>
    <dbReference type="NCBI Taxonomy" id="1448308"/>
    <lineage>
        <taxon>Eukaryota</taxon>
        <taxon>Fungi</taxon>
        <taxon>Dikarya</taxon>
        <taxon>Ascomycota</taxon>
        <taxon>Pezizomycotina</taxon>
        <taxon>Dothideomycetes</taxon>
        <taxon>Pleosporomycetidae</taxon>
        <taxon>Pleosporales</taxon>
        <taxon>Corynesporascaceae</taxon>
        <taxon>Corynespora</taxon>
    </lineage>
</organism>
<sequence length="223" mass="26059">MSNRSIRQDMENISQTYTRSRGAPVIHNSSMLYEKAHMIWKTGSNLFDVWKHIDHISRLFATAYMPDSHVTPETWDQMIQGYGDGDLDYITQIFPPEEWPSEISYLNLAALAHQLPEEEGIIKFDQIRDVARAILQKAQNLFKLSALIWENIKECGDPAQWDAQVAGCRNGEMEEIYKVFPKEEWPVGDNVPYPNVIELIKWSQKMEEQRRQSMRGIRNYMFS</sequence>
<protein>
    <submittedName>
        <fullName evidence="1">Uncharacterized protein</fullName>
    </submittedName>
</protein>
<dbReference type="Proteomes" id="UP000240883">
    <property type="component" value="Unassembled WGS sequence"/>
</dbReference>
<accession>A0A2T2NZ57</accession>
<dbReference type="EMBL" id="KZ678131">
    <property type="protein sequence ID" value="PSN70704.1"/>
    <property type="molecule type" value="Genomic_DNA"/>
</dbReference>
<gene>
    <name evidence="1" type="ORF">BS50DRAFT_630785</name>
</gene>